<sequence>MNLRGMANSIIAGVNPNRQAVLKISTGSDVDDSGKVVPSFTEQPITIQPQSISTADLEHLNLINQQGQFMYAYITGQISAIRRSQGKGAEHVMFTAYGEDEPSDWVVKQVVESYATWCKVLLWRQ</sequence>
<proteinExistence type="predicted"/>
<name>A0A2N9XLI0_9NEIS</name>
<dbReference type="AlphaFoldDB" id="A0A2N9XLI0"/>
<evidence type="ECO:0000313" key="1">
    <source>
        <dbReference type="EMBL" id="PIT49185.1"/>
    </source>
</evidence>
<comment type="caution">
    <text evidence="1">The sequence shown here is derived from an EMBL/GenBank/DDBJ whole genome shotgun (WGS) entry which is preliminary data.</text>
</comment>
<protein>
    <submittedName>
        <fullName evidence="1">Uncharacterized protein</fullName>
    </submittedName>
</protein>
<gene>
    <name evidence="1" type="ORF">BHC46_02680</name>
</gene>
<accession>A0A2N9XLI0</accession>
<dbReference type="Proteomes" id="UP000229970">
    <property type="component" value="Unassembled WGS sequence"/>
</dbReference>
<organism evidence="1 2">
    <name type="scientific">Snodgrassella alvi</name>
    <dbReference type="NCBI Taxonomy" id="1196083"/>
    <lineage>
        <taxon>Bacteria</taxon>
        <taxon>Pseudomonadati</taxon>
        <taxon>Pseudomonadota</taxon>
        <taxon>Betaproteobacteria</taxon>
        <taxon>Neisseriales</taxon>
        <taxon>Neisseriaceae</taxon>
        <taxon>Snodgrassella</taxon>
    </lineage>
</organism>
<reference evidence="1 2" key="1">
    <citation type="journal article" date="2017" name="MBio">
        <title>Type VI secretion-mediated competition in the bee gut microbiome.</title>
        <authorList>
            <person name="Steele M.I."/>
            <person name="Kwong W.K."/>
            <person name="Powell J.E."/>
            <person name="Whiteley M."/>
            <person name="Moran N.A."/>
        </authorList>
    </citation>
    <scope>NUCLEOTIDE SEQUENCE [LARGE SCALE GENOMIC DNA]</scope>
    <source>
        <strain evidence="1 2">Ruf1-X</strain>
    </source>
</reference>
<dbReference type="EMBL" id="MEIP01000011">
    <property type="protein sequence ID" value="PIT49185.1"/>
    <property type="molecule type" value="Genomic_DNA"/>
</dbReference>
<evidence type="ECO:0000313" key="2">
    <source>
        <dbReference type="Proteomes" id="UP000229970"/>
    </source>
</evidence>